<evidence type="ECO:0008006" key="4">
    <source>
        <dbReference type="Google" id="ProtNLM"/>
    </source>
</evidence>
<reference evidence="2 3" key="1">
    <citation type="submission" date="2018-10" db="EMBL/GenBank/DDBJ databases">
        <title>Paraburkholderia sp. 7MK8-2, isolated from soil.</title>
        <authorList>
            <person name="Gao Z.-H."/>
            <person name="Qiu L.-H."/>
        </authorList>
    </citation>
    <scope>NUCLEOTIDE SEQUENCE [LARGE SCALE GENOMIC DNA]</scope>
    <source>
        <strain evidence="2 3">7MK8-2</strain>
    </source>
</reference>
<protein>
    <recommendedName>
        <fullName evidence="4">2-oxoglutarate dehydrogenase</fullName>
    </recommendedName>
</protein>
<sequence length="130" mass="13287">MSQISLLRCASLAAALVLSAGSAFASTLQAVSPATPLPGGGVDGPFLQRGARAASVTPSTGAALQQEAQNRLATSLGANKAFSNDAAITKAQAQASGLGYVSQHFQEIDTAQSGKVTLKQVQQYLQQQQQ</sequence>
<name>A0A494XI05_9BURK</name>
<evidence type="ECO:0000256" key="1">
    <source>
        <dbReference type="SAM" id="SignalP"/>
    </source>
</evidence>
<feature type="signal peptide" evidence="1">
    <location>
        <begin position="1"/>
        <end position="25"/>
    </location>
</feature>
<feature type="chain" id="PRO_5019744311" description="2-oxoglutarate dehydrogenase" evidence="1">
    <location>
        <begin position="26"/>
        <end position="130"/>
    </location>
</feature>
<keyword evidence="1" id="KW-0732">Signal</keyword>
<dbReference type="Proteomes" id="UP000280434">
    <property type="component" value="Unassembled WGS sequence"/>
</dbReference>
<accession>A0A494XI05</accession>
<dbReference type="OrthoDB" id="5461251at2"/>
<evidence type="ECO:0000313" key="2">
    <source>
        <dbReference type="EMBL" id="RKP50395.1"/>
    </source>
</evidence>
<gene>
    <name evidence="2" type="ORF">D7S89_04570</name>
</gene>
<keyword evidence="3" id="KW-1185">Reference proteome</keyword>
<evidence type="ECO:0000313" key="3">
    <source>
        <dbReference type="Proteomes" id="UP000280434"/>
    </source>
</evidence>
<organism evidence="2 3">
    <name type="scientific">Trinickia fusca</name>
    <dbReference type="NCBI Taxonomy" id="2419777"/>
    <lineage>
        <taxon>Bacteria</taxon>
        <taxon>Pseudomonadati</taxon>
        <taxon>Pseudomonadota</taxon>
        <taxon>Betaproteobacteria</taxon>
        <taxon>Burkholderiales</taxon>
        <taxon>Burkholderiaceae</taxon>
        <taxon>Trinickia</taxon>
    </lineage>
</organism>
<dbReference type="EMBL" id="RBZV01000002">
    <property type="protein sequence ID" value="RKP50395.1"/>
    <property type="molecule type" value="Genomic_DNA"/>
</dbReference>
<dbReference type="RefSeq" id="WP_121276121.1">
    <property type="nucleotide sequence ID" value="NZ_RBZV01000002.1"/>
</dbReference>
<comment type="caution">
    <text evidence="2">The sequence shown here is derived from an EMBL/GenBank/DDBJ whole genome shotgun (WGS) entry which is preliminary data.</text>
</comment>
<proteinExistence type="predicted"/>
<dbReference type="AlphaFoldDB" id="A0A494XI05"/>